<accession>A0A644YZN0</accession>
<dbReference type="AlphaFoldDB" id="A0A644YZN0"/>
<evidence type="ECO:0000256" key="1">
    <source>
        <dbReference type="SAM" id="MobiDB-lite"/>
    </source>
</evidence>
<dbReference type="EMBL" id="VSSQ01006614">
    <property type="protein sequence ID" value="MPM33291.1"/>
    <property type="molecule type" value="Genomic_DNA"/>
</dbReference>
<name>A0A644YZN0_9ZZZZ</name>
<proteinExistence type="predicted"/>
<comment type="caution">
    <text evidence="2">The sequence shown here is derived from an EMBL/GenBank/DDBJ whole genome shotgun (WGS) entry which is preliminary data.</text>
</comment>
<gene>
    <name evidence="2" type="ORF">SDC9_79861</name>
</gene>
<organism evidence="2">
    <name type="scientific">bioreactor metagenome</name>
    <dbReference type="NCBI Taxonomy" id="1076179"/>
    <lineage>
        <taxon>unclassified sequences</taxon>
        <taxon>metagenomes</taxon>
        <taxon>ecological metagenomes</taxon>
    </lineage>
</organism>
<sequence length="108" mass="11508">MGDGTRCPAAAFAGTARTPGMPRRRLPVNEASDPGHVQGTRGDLGPVVPRMRDTPDRVGRSIVLIVRVFRPEGWGGTLTGTAHPSGRRSTRRRTNCGGTKDPHQAEGL</sequence>
<feature type="compositionally biased region" description="Basic residues" evidence="1">
    <location>
        <begin position="85"/>
        <end position="94"/>
    </location>
</feature>
<evidence type="ECO:0000313" key="2">
    <source>
        <dbReference type="EMBL" id="MPM33291.1"/>
    </source>
</evidence>
<reference evidence="2" key="1">
    <citation type="submission" date="2019-08" db="EMBL/GenBank/DDBJ databases">
        <authorList>
            <person name="Kucharzyk K."/>
            <person name="Murdoch R.W."/>
            <person name="Higgins S."/>
            <person name="Loffler F."/>
        </authorList>
    </citation>
    <scope>NUCLEOTIDE SEQUENCE</scope>
</reference>
<feature type="region of interest" description="Disordered" evidence="1">
    <location>
        <begin position="73"/>
        <end position="108"/>
    </location>
</feature>
<feature type="region of interest" description="Disordered" evidence="1">
    <location>
        <begin position="1"/>
        <end position="54"/>
    </location>
</feature>
<protein>
    <submittedName>
        <fullName evidence="2">Uncharacterized protein</fullName>
    </submittedName>
</protein>